<dbReference type="EMBL" id="BK032832">
    <property type="protein sequence ID" value="DAF63026.1"/>
    <property type="molecule type" value="Genomic_DNA"/>
</dbReference>
<dbReference type="GO" id="GO:0008170">
    <property type="term" value="F:N-methyltransferase activity"/>
    <property type="evidence" value="ECO:0007669"/>
    <property type="project" value="InterPro"/>
</dbReference>
<dbReference type="InterPro" id="IPR015840">
    <property type="entry name" value="DNA_MeTrfase_ParB"/>
</dbReference>
<evidence type="ECO:0000256" key="2">
    <source>
        <dbReference type="ARBA" id="ARBA00022603"/>
    </source>
</evidence>
<name>A0A8S5TJR0_9CAUD</name>
<dbReference type="Gene3D" id="3.90.1530.10">
    <property type="entry name" value="Conserved hypothetical protein from pyrococcus furiosus pfu- 392566-001, ParB domain"/>
    <property type="match status" value="1"/>
</dbReference>
<comment type="similarity">
    <text evidence="1">Belongs to the N(4)/N(6)-methyltransferase family.</text>
</comment>
<dbReference type="PANTHER" id="PTHR33375:SF1">
    <property type="entry name" value="CHROMOSOME-PARTITIONING PROTEIN PARB-RELATED"/>
    <property type="match status" value="1"/>
</dbReference>
<dbReference type="InterPro" id="IPR036086">
    <property type="entry name" value="ParB/Sulfiredoxin_sf"/>
</dbReference>
<dbReference type="SMART" id="SM00470">
    <property type="entry name" value="ParB"/>
    <property type="match status" value="1"/>
</dbReference>
<protein>
    <submittedName>
        <fullName evidence="5">Adenine specific DNA methyltransferase</fullName>
    </submittedName>
</protein>
<evidence type="ECO:0000313" key="5">
    <source>
        <dbReference type="EMBL" id="DAF63026.1"/>
    </source>
</evidence>
<dbReference type="PRINTS" id="PR00508">
    <property type="entry name" value="S21N4MTFRASE"/>
</dbReference>
<dbReference type="Gene3D" id="3.40.50.150">
    <property type="entry name" value="Vaccinia Virus protein VP39"/>
    <property type="match status" value="1"/>
</dbReference>
<dbReference type="GO" id="GO:0003677">
    <property type="term" value="F:DNA binding"/>
    <property type="evidence" value="ECO:0007669"/>
    <property type="project" value="InterPro"/>
</dbReference>
<dbReference type="InterPro" id="IPR001091">
    <property type="entry name" value="RM_Methyltransferase"/>
</dbReference>
<dbReference type="GO" id="GO:0032259">
    <property type="term" value="P:methylation"/>
    <property type="evidence" value="ECO:0007669"/>
    <property type="project" value="UniProtKB-KW"/>
</dbReference>
<dbReference type="CDD" id="cd16403">
    <property type="entry name" value="ParB_N_like_MT"/>
    <property type="match status" value="1"/>
</dbReference>
<proteinExistence type="inferred from homology"/>
<evidence type="ECO:0000256" key="3">
    <source>
        <dbReference type="ARBA" id="ARBA00022679"/>
    </source>
</evidence>
<feature type="domain" description="ParB-like N-terminal" evidence="4">
    <location>
        <begin position="12"/>
        <end position="99"/>
    </location>
</feature>
<organism evidence="5">
    <name type="scientific">Myoviridae sp. ct9dX1</name>
    <dbReference type="NCBI Taxonomy" id="2827665"/>
    <lineage>
        <taxon>Viruses</taxon>
        <taxon>Duplodnaviria</taxon>
        <taxon>Heunggongvirae</taxon>
        <taxon>Uroviricota</taxon>
        <taxon>Caudoviricetes</taxon>
    </lineage>
</organism>
<dbReference type="PIRSF" id="PIRSF036758">
    <property type="entry name" value="Aden_M_ParB"/>
    <property type="match status" value="1"/>
</dbReference>
<keyword evidence="3" id="KW-0808">Transferase</keyword>
<dbReference type="Pfam" id="PF01555">
    <property type="entry name" value="N6_N4_Mtase"/>
    <property type="match status" value="1"/>
</dbReference>
<dbReference type="SUPFAM" id="SSF53335">
    <property type="entry name" value="S-adenosyl-L-methionine-dependent methyltransferases"/>
    <property type="match status" value="1"/>
</dbReference>
<accession>A0A8S5TJR0</accession>
<sequence length="454" mass="50496">MKEIAIHCAYDELKSIAEVVANPRNPNTHPEKQLKLLAKIIEAHGWRVPITVSKRSGFVIRGHGRLAAAQLLGCENVPVDLQDYKNDAEEWADMIADNRIAELSEIDHDELMQLVVDLDSMDYDTGLLGYSDKSVAEMLAEYAKQDIKEDDFDVDSALDEIVATQSKLGDIYQLGQHRLMCGDSTSEVDVLKLMDGGLADMVFTDPPYNVDYQGGTDEKLKIQNDNMPTEEFNEFLLAVMKNLLKVTAPGGAIYVCHADSAGSDFRGAMTKAGWSLRQCLIWAKNQFTLGRQDYQWQHEPILYGWKPDAGHNFYGGRRQSTVIPSLFPVTVTEDADGKKLVTFNFGIGQVVLKVPEYIVVDTEDAATVVHVEKPARNGEHPTMKPLALCAKFIANSSLEGQSVIDLFGGSGSTMMAAEQIGRKCYTMELDPRYCDVIIRRYEEMTGNKAVKVNK</sequence>
<dbReference type="InterPro" id="IPR050336">
    <property type="entry name" value="Chromosome_partition/occlusion"/>
</dbReference>
<keyword evidence="2 5" id="KW-0489">Methyltransferase</keyword>
<evidence type="ECO:0000259" key="4">
    <source>
        <dbReference type="SMART" id="SM00470"/>
    </source>
</evidence>
<evidence type="ECO:0000256" key="1">
    <source>
        <dbReference type="ARBA" id="ARBA00006594"/>
    </source>
</evidence>
<dbReference type="GO" id="GO:0007059">
    <property type="term" value="P:chromosome segregation"/>
    <property type="evidence" value="ECO:0007669"/>
    <property type="project" value="TreeGrafter"/>
</dbReference>
<dbReference type="InterPro" id="IPR002052">
    <property type="entry name" value="DNA_methylase_N6_adenine_CS"/>
</dbReference>
<reference evidence="5" key="1">
    <citation type="journal article" date="2021" name="Proc. Natl. Acad. Sci. U.S.A.">
        <title>A Catalog of Tens of Thousands of Viruses from Human Metagenomes Reveals Hidden Associations with Chronic Diseases.</title>
        <authorList>
            <person name="Tisza M.J."/>
            <person name="Buck C.B."/>
        </authorList>
    </citation>
    <scope>NUCLEOTIDE SEQUENCE</scope>
    <source>
        <strain evidence="5">Ct9dX1</strain>
    </source>
</reference>
<dbReference type="PANTHER" id="PTHR33375">
    <property type="entry name" value="CHROMOSOME-PARTITIONING PROTEIN PARB-RELATED"/>
    <property type="match status" value="1"/>
</dbReference>
<dbReference type="PROSITE" id="PS00092">
    <property type="entry name" value="N6_MTASE"/>
    <property type="match status" value="1"/>
</dbReference>
<dbReference type="GO" id="GO:0045881">
    <property type="term" value="P:positive regulation of sporulation resulting in formation of a cellular spore"/>
    <property type="evidence" value="ECO:0007669"/>
    <property type="project" value="TreeGrafter"/>
</dbReference>
<dbReference type="InterPro" id="IPR029063">
    <property type="entry name" value="SAM-dependent_MTases_sf"/>
</dbReference>
<dbReference type="InterPro" id="IPR003115">
    <property type="entry name" value="ParB_N"/>
</dbReference>
<dbReference type="InterPro" id="IPR002941">
    <property type="entry name" value="DNA_methylase_N4/N6"/>
</dbReference>
<dbReference type="Pfam" id="PF02195">
    <property type="entry name" value="ParB_N"/>
    <property type="match status" value="1"/>
</dbReference>
<dbReference type="SUPFAM" id="SSF110849">
    <property type="entry name" value="ParB/Sulfiredoxin"/>
    <property type="match status" value="1"/>
</dbReference>